<dbReference type="SUPFAM" id="SSF46785">
    <property type="entry name" value="Winged helix' DNA-binding domain"/>
    <property type="match status" value="1"/>
</dbReference>
<dbReference type="PROSITE" id="PS00658">
    <property type="entry name" value="FORK_HEAD_2"/>
    <property type="match status" value="1"/>
</dbReference>
<dbReference type="Pfam" id="PF09732">
    <property type="entry name" value="CactinC_cactus"/>
    <property type="match status" value="1"/>
</dbReference>
<comment type="subcellular location">
    <subcellularLocation>
        <location evidence="4">Nucleus</location>
    </subcellularLocation>
</comment>
<dbReference type="GO" id="GO:0045292">
    <property type="term" value="P:mRNA cis splicing, via spliceosome"/>
    <property type="evidence" value="ECO:0007669"/>
    <property type="project" value="TreeGrafter"/>
</dbReference>
<reference evidence="7" key="2">
    <citation type="submission" date="2021-08" db="EMBL/GenBank/DDBJ databases">
        <authorList>
            <person name="Gostincar C."/>
            <person name="Sun X."/>
            <person name="Song Z."/>
            <person name="Gunde-Cimerman N."/>
        </authorList>
    </citation>
    <scope>NUCLEOTIDE SEQUENCE</scope>
    <source>
        <strain evidence="7">EXF-9298</strain>
    </source>
</reference>
<feature type="domain" description="Fork-head" evidence="6">
    <location>
        <begin position="681"/>
        <end position="781"/>
    </location>
</feature>
<feature type="region of interest" description="Disordered" evidence="5">
    <location>
        <begin position="764"/>
        <end position="836"/>
    </location>
</feature>
<proteinExistence type="inferred from homology"/>
<dbReference type="Pfam" id="PF10312">
    <property type="entry name" value="Cactin_mid"/>
    <property type="match status" value="1"/>
</dbReference>
<dbReference type="InterPro" id="IPR018816">
    <property type="entry name" value="Cactin_central"/>
</dbReference>
<feature type="compositionally biased region" description="Polar residues" evidence="5">
    <location>
        <begin position="901"/>
        <end position="913"/>
    </location>
</feature>
<dbReference type="AlphaFoldDB" id="A0A9P8FP47"/>
<evidence type="ECO:0000256" key="4">
    <source>
        <dbReference type="PROSITE-ProRule" id="PRU00089"/>
    </source>
</evidence>
<dbReference type="Pfam" id="PF00250">
    <property type="entry name" value="Forkhead"/>
    <property type="match status" value="1"/>
</dbReference>
<evidence type="ECO:0000313" key="7">
    <source>
        <dbReference type="EMBL" id="KAG9979124.1"/>
    </source>
</evidence>
<feature type="compositionally biased region" description="Low complexity" evidence="5">
    <location>
        <begin position="810"/>
        <end position="823"/>
    </location>
</feature>
<feature type="region of interest" description="Disordered" evidence="5">
    <location>
        <begin position="240"/>
        <end position="265"/>
    </location>
</feature>
<evidence type="ECO:0000256" key="3">
    <source>
        <dbReference type="ARBA" id="ARBA00034534"/>
    </source>
</evidence>
<comment type="similarity">
    <text evidence="1">Belongs to the CACTIN family.</text>
</comment>
<evidence type="ECO:0000256" key="5">
    <source>
        <dbReference type="SAM" id="MobiDB-lite"/>
    </source>
</evidence>
<dbReference type="PANTHER" id="PTHR21737:SF4">
    <property type="entry name" value="SPLICING FACTOR CACTIN"/>
    <property type="match status" value="1"/>
</dbReference>
<evidence type="ECO:0000256" key="2">
    <source>
        <dbReference type="ARBA" id="ARBA00023125"/>
    </source>
</evidence>
<dbReference type="InterPro" id="IPR030456">
    <property type="entry name" value="TF_fork_head_CS_2"/>
</dbReference>
<sequence>MDHGAMRRGGQPRSSIPAKRSAADAQEEAWVANEDRFVLKQAKNKAIIRARAGRADPIDLLAVTLRALDATRDGYDSDDDDGELPAVDPEGVFEGLDDIQLDQLDKGIDTYLTLEHSKSNRDFWNTMKVICKDRRRAAPGKLQTARGMSSVTPEIDRLLAPKTHEQLETLEKQVKAKLRSNDDIDVDYWENLLKSLSIYKAKARLRQVSKSVLGARLETLRQQQEQEASALRNKIRESLKTSSLAASEEQAPHATSPAALDPEPLLRLNPEDKTLVSLEEGDFKQKLIQDRRRVLKLGYIPARHATKTSGTDLALSSEPKRDDTSRVTSALYDREAARGFNDNEEAFNAEEDVSTGRPKWAETYRPRKPRYFNRVQMGYEWNKYNQTHYDHENLPPKVVQGYKFNIFYPDLVDTTKAPTFRIERENGRKRGESFAPAGAEDTCLIRFIAGPPYEDIAFRIVDKEWDYSAKRERGFRSSFDKHYTMSYAMIYNPQFDWWNQPVDNTHQLSIPQHCRSGSAHASEYSLQQQECGSGFFAPAQVNDVYQSTQGVPNYWISDLPHFNEASMPFTSLPTQNMPENYTSQCIPSASLPPAAFSKEILPIDQFSNNDLVTFGCTSPTSFIHNQVLPLSDVPALEYENMSDEAAHGRRQWTDSPMPDEIDSLAGSGETDDSLENSDPCYAELLRQALMEKKDDHTMLLKDLYEWVRTHSSKAQDPSNKGWQNSVRHNLSMNAAFERVPPPNQVAGTKKTSYWRLTKHAVEHGISSTTRYRKDSKRKTQRNPNPAPIRVQAGAKGGQATRRSVRRQQMAASPLSNHSSSSEAARQRSLRRPHQLRQCSTTQAGAFATQQRLPQTSPMDSSSYFGNTVGMFNVPISYSADNKINDNRDLLEPYCNTQPYLDWSTSPSPTSQPANKKEVKTYSSRDSHVVTHRSTNLPFNCLCMAERTGCPVFS</sequence>
<evidence type="ECO:0000256" key="1">
    <source>
        <dbReference type="ARBA" id="ARBA00006895"/>
    </source>
</evidence>
<feature type="region of interest" description="Disordered" evidence="5">
    <location>
        <begin position="1"/>
        <end position="27"/>
    </location>
</feature>
<reference evidence="7" key="1">
    <citation type="journal article" date="2021" name="J Fungi (Basel)">
        <title>Virulence traits and population genomics of the black yeast Aureobasidium melanogenum.</title>
        <authorList>
            <person name="Cernosa A."/>
            <person name="Sun X."/>
            <person name="Gostincar C."/>
            <person name="Fang C."/>
            <person name="Gunde-Cimerman N."/>
            <person name="Song Z."/>
        </authorList>
    </citation>
    <scope>NUCLEOTIDE SEQUENCE</scope>
    <source>
        <strain evidence="7">EXF-9298</strain>
    </source>
</reference>
<protein>
    <recommendedName>
        <fullName evidence="3">Splicing factor Cactin</fullName>
    </recommendedName>
</protein>
<feature type="compositionally biased region" description="Basic and acidic residues" evidence="5">
    <location>
        <begin position="914"/>
        <end position="926"/>
    </location>
</feature>
<dbReference type="SMART" id="SM01050">
    <property type="entry name" value="CactinC_cactus"/>
    <property type="match status" value="1"/>
</dbReference>
<dbReference type="Proteomes" id="UP000729357">
    <property type="component" value="Unassembled WGS sequence"/>
</dbReference>
<name>A0A9P8FP47_AURME</name>
<keyword evidence="8" id="KW-1185">Reference proteome</keyword>
<feature type="non-terminal residue" evidence="7">
    <location>
        <position position="953"/>
    </location>
</feature>
<dbReference type="GO" id="GO:0005681">
    <property type="term" value="C:spliceosomal complex"/>
    <property type="evidence" value="ECO:0007669"/>
    <property type="project" value="TreeGrafter"/>
</dbReference>
<keyword evidence="2 4" id="KW-0238">DNA-binding</keyword>
<keyword evidence="4" id="KW-0539">Nucleus</keyword>
<dbReference type="GO" id="GO:0043565">
    <property type="term" value="F:sequence-specific DNA binding"/>
    <property type="evidence" value="ECO:0007669"/>
    <property type="project" value="InterPro"/>
</dbReference>
<dbReference type="InterPro" id="IPR036388">
    <property type="entry name" value="WH-like_DNA-bd_sf"/>
</dbReference>
<accession>A0A9P8FP47</accession>
<evidence type="ECO:0000313" key="8">
    <source>
        <dbReference type="Proteomes" id="UP000729357"/>
    </source>
</evidence>
<dbReference type="InterPro" id="IPR019134">
    <property type="entry name" value="Cactin_C"/>
</dbReference>
<dbReference type="EMBL" id="JAHFXS010001178">
    <property type="protein sequence ID" value="KAG9979124.1"/>
    <property type="molecule type" value="Genomic_DNA"/>
</dbReference>
<evidence type="ECO:0000259" key="6">
    <source>
        <dbReference type="PROSITE" id="PS50039"/>
    </source>
</evidence>
<feature type="region of interest" description="Disordered" evidence="5">
    <location>
        <begin position="644"/>
        <end position="676"/>
    </location>
</feature>
<dbReference type="GO" id="GO:0005737">
    <property type="term" value="C:cytoplasm"/>
    <property type="evidence" value="ECO:0007669"/>
    <property type="project" value="TreeGrafter"/>
</dbReference>
<dbReference type="PANTHER" id="PTHR21737">
    <property type="entry name" value="POLYGLUTAMINE BINDING PROTEIN 1/MARVEL MEMBRANE-ASSOCIATING DOMAIN CONTAINING 3"/>
    <property type="match status" value="1"/>
</dbReference>
<dbReference type="GO" id="GO:0003700">
    <property type="term" value="F:DNA-binding transcription factor activity"/>
    <property type="evidence" value="ECO:0007669"/>
    <property type="project" value="InterPro"/>
</dbReference>
<dbReference type="Gene3D" id="1.10.10.10">
    <property type="entry name" value="Winged helix-like DNA-binding domain superfamily/Winged helix DNA-binding domain"/>
    <property type="match status" value="1"/>
</dbReference>
<comment type="caution">
    <text evidence="7">The sequence shown here is derived from an EMBL/GenBank/DDBJ whole genome shotgun (WGS) entry which is preliminary data.</text>
</comment>
<dbReference type="PROSITE" id="PS50039">
    <property type="entry name" value="FORK_HEAD_3"/>
    <property type="match status" value="1"/>
</dbReference>
<dbReference type="InterPro" id="IPR001766">
    <property type="entry name" value="Fork_head_dom"/>
</dbReference>
<organism evidence="7 8">
    <name type="scientific">Aureobasidium melanogenum</name>
    <name type="common">Aureobasidium pullulans var. melanogenum</name>
    <dbReference type="NCBI Taxonomy" id="46634"/>
    <lineage>
        <taxon>Eukaryota</taxon>
        <taxon>Fungi</taxon>
        <taxon>Dikarya</taxon>
        <taxon>Ascomycota</taxon>
        <taxon>Pezizomycotina</taxon>
        <taxon>Dothideomycetes</taxon>
        <taxon>Dothideomycetidae</taxon>
        <taxon>Dothideales</taxon>
        <taxon>Saccotheciaceae</taxon>
        <taxon>Aureobasidium</taxon>
    </lineage>
</organism>
<dbReference type="SMART" id="SM00339">
    <property type="entry name" value="FH"/>
    <property type="match status" value="1"/>
</dbReference>
<dbReference type="InterPro" id="IPR036390">
    <property type="entry name" value="WH_DNA-bd_sf"/>
</dbReference>
<feature type="region of interest" description="Disordered" evidence="5">
    <location>
        <begin position="901"/>
        <end position="926"/>
    </location>
</feature>
<gene>
    <name evidence="7" type="ORF">KCU98_g8983</name>
</gene>
<feature type="DNA-binding region" description="Fork-head" evidence="4">
    <location>
        <begin position="681"/>
        <end position="781"/>
    </location>
</feature>